<accession>A0AAN7E7L8</accession>
<dbReference type="CDD" id="cd16647">
    <property type="entry name" value="mRING-HC-C3HC5_NEU1"/>
    <property type="match status" value="1"/>
</dbReference>
<gene>
    <name evidence="4" type="ORF">RGQ29_006588</name>
</gene>
<evidence type="ECO:0000256" key="2">
    <source>
        <dbReference type="SAM" id="MobiDB-lite"/>
    </source>
</evidence>
<feature type="compositionally biased region" description="Polar residues" evidence="2">
    <location>
        <begin position="441"/>
        <end position="452"/>
    </location>
</feature>
<feature type="compositionally biased region" description="Polar residues" evidence="2">
    <location>
        <begin position="151"/>
        <end position="162"/>
    </location>
</feature>
<dbReference type="Proteomes" id="UP001324115">
    <property type="component" value="Unassembled WGS sequence"/>
</dbReference>
<feature type="compositionally biased region" description="Low complexity" evidence="2">
    <location>
        <begin position="180"/>
        <end position="195"/>
    </location>
</feature>
<dbReference type="InterPro" id="IPR013083">
    <property type="entry name" value="Znf_RING/FYVE/PHD"/>
</dbReference>
<feature type="region of interest" description="Disordered" evidence="2">
    <location>
        <begin position="810"/>
        <end position="846"/>
    </location>
</feature>
<feature type="compositionally biased region" description="Acidic residues" evidence="2">
    <location>
        <begin position="820"/>
        <end position="840"/>
    </location>
</feature>
<feature type="region of interest" description="Disordered" evidence="2">
    <location>
        <begin position="872"/>
        <end position="913"/>
    </location>
</feature>
<keyword evidence="1" id="KW-0479">Metal-binding</keyword>
<evidence type="ECO:0000313" key="4">
    <source>
        <dbReference type="EMBL" id="KAK4564566.1"/>
    </source>
</evidence>
<feature type="region of interest" description="Disordered" evidence="2">
    <location>
        <begin position="76"/>
        <end position="95"/>
    </location>
</feature>
<organism evidence="4 5">
    <name type="scientific">Quercus rubra</name>
    <name type="common">Northern red oak</name>
    <name type="synonym">Quercus borealis</name>
    <dbReference type="NCBI Taxonomy" id="3512"/>
    <lineage>
        <taxon>Eukaryota</taxon>
        <taxon>Viridiplantae</taxon>
        <taxon>Streptophyta</taxon>
        <taxon>Embryophyta</taxon>
        <taxon>Tracheophyta</taxon>
        <taxon>Spermatophyta</taxon>
        <taxon>Magnoliopsida</taxon>
        <taxon>eudicotyledons</taxon>
        <taxon>Gunneridae</taxon>
        <taxon>Pentapetalae</taxon>
        <taxon>rosids</taxon>
        <taxon>fabids</taxon>
        <taxon>Fagales</taxon>
        <taxon>Fagaceae</taxon>
        <taxon>Quercus</taxon>
    </lineage>
</organism>
<sequence>MASSEVEYASSAPFGCVLRDKGRPDRYRENGNRTNFPKNLKHLVTGRLHSCIGISSGSVSDESPGAQHDNIVKSWIGNGERNSNHSPNDGKKSSIMSPKLMQSLERWTARTEQEIVSTFDKQKQEAELSELSNFPIISSGESSFRREEGSQNLPVGSVESPNLGASSLVQIWEKRLTNSNSMKSRSNSENSSVENGFPVQESSTEAGESVVEEKYDAQPNDDPFPDWESGRTSLNDPPSSSQGCNSEGESEKVRIVDIIKRLTAATQMQSPRSSSCGDDNDHEQSSMLGSPFRERDCSYWDQFDFKVLPKAISPRIRGRQAFTDLLMQLERDRQREIDTLAERRAVSRFTQRGRIQSLIRLRLLQRGMAIQDQPRPQPTVSEVNKLPQGSTIMHLRERFSTSVEQITTAQNDATYPRSPRLEIVNNAAHLDSSCRERPSTSDKQVTTAQNGATYPRSPRLEIVNNAAHLDSSCRERPSTSDKQVTTAQNGATYPRSPRLEIVNNAAHLDSSCRQRPSTSDEQLTTAQNGATYPRSPRLEIVSNAAHLDSSCRERPSTNDKQVTTAQNGATYPRSPRLEMINNAVHLDSSCRKRLITGVEQVATAQNDSAYPRSPRQKIANNEVYLNSSSTFNQPSNHFHNQEVNITEQHSTHQLENSMSHTKEDVHEEARSSDVTLQGTSSGVRNLDSEEFADRTASFRFWAENEIAEEVEVIDHDYAETSYDWINDIARPRSYWEHCRQERYEEVLNNSGNGEICQLLERRTVSSFLTSDFRERIDRLMVSHLDRQMHLEEREDENGSQEGMDQFMSFLHSFTDPSGSQEEEVEEEEEEDRDVAEEGEESLISGQYHEAGDYFDESSSSMQIASPYPLGSWSYQDNQVGDDSDQVTSTSPRQHLPSQPYYQDSQQNSSATNPNSIEMELIYDMRGQMEQLYHEMSELRKSIKSCMDMQMMLQQSSKQESHSAQGEGKKSYDGVPKKGNCCICYEKQIDSLLYRCGHMCTCLKCAHELQWGSGKCPICRAPIVDVVRAYVDS</sequence>
<name>A0AAN7E7L8_QUERU</name>
<feature type="region of interest" description="Disordered" evidence="2">
    <location>
        <begin position="141"/>
        <end position="162"/>
    </location>
</feature>
<feature type="region of interest" description="Disordered" evidence="2">
    <location>
        <begin position="649"/>
        <end position="688"/>
    </location>
</feature>
<feature type="region of interest" description="Disordered" evidence="2">
    <location>
        <begin position="550"/>
        <end position="570"/>
    </location>
</feature>
<feature type="compositionally biased region" description="Polar residues" evidence="2">
    <location>
        <begin position="480"/>
        <end position="491"/>
    </location>
</feature>
<proteinExistence type="predicted"/>
<feature type="region of interest" description="Disordered" evidence="2">
    <location>
        <begin position="180"/>
        <end position="250"/>
    </location>
</feature>
<dbReference type="EMBL" id="JAXUIC010000011">
    <property type="protein sequence ID" value="KAK4564566.1"/>
    <property type="molecule type" value="Genomic_DNA"/>
</dbReference>
<keyword evidence="1" id="KW-0863">Zinc-finger</keyword>
<feature type="domain" description="RING-type" evidence="3">
    <location>
        <begin position="980"/>
        <end position="1019"/>
    </location>
</feature>
<dbReference type="PROSITE" id="PS50089">
    <property type="entry name" value="ZF_RING_2"/>
    <property type="match status" value="1"/>
</dbReference>
<evidence type="ECO:0000256" key="1">
    <source>
        <dbReference type="PROSITE-ProRule" id="PRU00175"/>
    </source>
</evidence>
<dbReference type="Pfam" id="PF13920">
    <property type="entry name" value="zf-C3HC4_3"/>
    <property type="match status" value="1"/>
</dbReference>
<evidence type="ECO:0000259" key="3">
    <source>
        <dbReference type="PROSITE" id="PS50089"/>
    </source>
</evidence>
<dbReference type="SUPFAM" id="SSF57850">
    <property type="entry name" value="RING/U-box"/>
    <property type="match status" value="1"/>
</dbReference>
<feature type="compositionally biased region" description="Polar residues" evidence="2">
    <location>
        <begin position="558"/>
        <end position="569"/>
    </location>
</feature>
<keyword evidence="5" id="KW-1185">Reference proteome</keyword>
<keyword evidence="1" id="KW-0862">Zinc</keyword>
<comment type="caution">
    <text evidence="4">The sequence shown here is derived from an EMBL/GenBank/DDBJ whole genome shotgun (WGS) entry which is preliminary data.</text>
</comment>
<dbReference type="InterPro" id="IPR001841">
    <property type="entry name" value="Znf_RING"/>
</dbReference>
<feature type="compositionally biased region" description="Polar residues" evidence="2">
    <location>
        <begin position="511"/>
        <end position="530"/>
    </location>
</feature>
<feature type="compositionally biased region" description="Basic and acidic residues" evidence="2">
    <location>
        <begin position="660"/>
        <end position="671"/>
    </location>
</feature>
<dbReference type="AlphaFoldDB" id="A0AAN7E7L8"/>
<feature type="compositionally biased region" description="Polar residues" evidence="2">
    <location>
        <begin position="230"/>
        <end position="247"/>
    </location>
</feature>
<feature type="region of interest" description="Disordered" evidence="2">
    <location>
        <begin position="264"/>
        <end position="289"/>
    </location>
</feature>
<protein>
    <recommendedName>
        <fullName evidence="3">RING-type domain-containing protein</fullName>
    </recommendedName>
</protein>
<feature type="region of interest" description="Disordered" evidence="2">
    <location>
        <begin position="511"/>
        <end position="533"/>
    </location>
</feature>
<feature type="compositionally biased region" description="Polar residues" evidence="2">
    <location>
        <begin position="885"/>
        <end position="913"/>
    </location>
</feature>
<feature type="region of interest" description="Disordered" evidence="2">
    <location>
        <begin position="471"/>
        <end position="495"/>
    </location>
</feature>
<feature type="compositionally biased region" description="Polar residues" evidence="2">
    <location>
        <begin position="649"/>
        <end position="659"/>
    </location>
</feature>
<dbReference type="PANTHER" id="PTHR47820:SF3">
    <property type="entry name" value="OS07G0499800 PROTEIN"/>
    <property type="match status" value="1"/>
</dbReference>
<reference evidence="4 5" key="1">
    <citation type="journal article" date="2023" name="G3 (Bethesda)">
        <title>A haplotype-resolved chromosome-scale genome for Quercus rubra L. provides insights into the genetics of adaptive traits for red oak species.</title>
        <authorList>
            <person name="Kapoor B."/>
            <person name="Jenkins J."/>
            <person name="Schmutz J."/>
            <person name="Zhebentyayeva T."/>
            <person name="Kuelheim C."/>
            <person name="Coggeshall M."/>
            <person name="Heim C."/>
            <person name="Lasky J.R."/>
            <person name="Leites L."/>
            <person name="Islam-Faridi N."/>
            <person name="Romero-Severson J."/>
            <person name="DeLeo V.L."/>
            <person name="Lucas S.M."/>
            <person name="Lazic D."/>
            <person name="Gailing O."/>
            <person name="Carlson J."/>
            <person name="Staton M."/>
        </authorList>
    </citation>
    <scope>NUCLEOTIDE SEQUENCE [LARGE SCALE GENOMIC DNA]</scope>
    <source>
        <strain evidence="4">Pseudo-F2</strain>
    </source>
</reference>
<feature type="compositionally biased region" description="Polar residues" evidence="2">
    <location>
        <begin position="672"/>
        <end position="683"/>
    </location>
</feature>
<dbReference type="GO" id="GO:0008270">
    <property type="term" value="F:zinc ion binding"/>
    <property type="evidence" value="ECO:0007669"/>
    <property type="project" value="UniProtKB-KW"/>
</dbReference>
<feature type="region of interest" description="Disordered" evidence="2">
    <location>
        <begin position="431"/>
        <end position="452"/>
    </location>
</feature>
<feature type="compositionally biased region" description="Polar residues" evidence="2">
    <location>
        <begin position="264"/>
        <end position="277"/>
    </location>
</feature>
<dbReference type="PANTHER" id="PTHR47820">
    <property type="entry name" value="BNAC05G24000D PROTEIN"/>
    <property type="match status" value="1"/>
</dbReference>
<dbReference type="Gene3D" id="3.30.40.10">
    <property type="entry name" value="Zinc/RING finger domain, C3HC4 (zinc finger)"/>
    <property type="match status" value="1"/>
</dbReference>
<evidence type="ECO:0000313" key="5">
    <source>
        <dbReference type="Proteomes" id="UP001324115"/>
    </source>
</evidence>